<feature type="domain" description="DUF2179" evidence="7">
    <location>
        <begin position="251"/>
        <end position="305"/>
    </location>
</feature>
<keyword evidence="5 6" id="KW-0472">Membrane</keyword>
<dbReference type="PANTHER" id="PTHR33545:SF5">
    <property type="entry name" value="UPF0750 MEMBRANE PROTEIN YITT"/>
    <property type="match status" value="1"/>
</dbReference>
<evidence type="ECO:0000256" key="4">
    <source>
        <dbReference type="ARBA" id="ARBA00022989"/>
    </source>
</evidence>
<protein>
    <recommendedName>
        <fullName evidence="7">DUF2179 domain-containing protein</fullName>
    </recommendedName>
</protein>
<dbReference type="RefSeq" id="WP_015425018.1">
    <property type="nucleotide sequence ID" value="NC_020449.1"/>
</dbReference>
<feature type="transmembrane region" description="Helical" evidence="6">
    <location>
        <begin position="14"/>
        <end position="36"/>
    </location>
</feature>
<sequence>MLKNTKKQHLQREIGRLVGIVFASFFFAMGYSWFLLPYNMAPGGVGGISQILYYFLGIPNGVSMIILNIPLFIISFIFIGKSFGSKSLYGMFVSSIMTDLLSFPALHKMGIISDLKPYTHILNGHKIYAMLAPEDILLSAIAGSVLLGLGLGLIFRFRGSTGGTDIPVALIKQKANLSIGTGYFIVETGIILLVAITFKAPKLLIWGYVNLFITTKITDLASEGLPYIKGAYIISDAVEEIRLQIFTKLERGVTYLNGVSGFHQRDIKILFVVLNRRQVPLLTDIVKDADPDAFMIIMDVYDVLGYGFKSRSLNLSE</sequence>
<evidence type="ECO:0000256" key="5">
    <source>
        <dbReference type="ARBA" id="ARBA00023136"/>
    </source>
</evidence>
<dbReference type="STRING" id="459349.CLOAM1304"/>
<dbReference type="InterPro" id="IPR015867">
    <property type="entry name" value="N-reg_PII/ATP_PRibTrfase_C"/>
</dbReference>
<dbReference type="CDD" id="cd16380">
    <property type="entry name" value="YitT_C"/>
    <property type="match status" value="1"/>
</dbReference>
<dbReference type="PANTHER" id="PTHR33545">
    <property type="entry name" value="UPF0750 MEMBRANE PROTEIN YITT-RELATED"/>
    <property type="match status" value="1"/>
</dbReference>
<comment type="subcellular location">
    <subcellularLocation>
        <location evidence="1">Cell membrane</location>
        <topology evidence="1">Multi-pass membrane protein</topology>
    </subcellularLocation>
</comment>
<evidence type="ECO:0000313" key="8">
    <source>
        <dbReference type="EMBL" id="CAO81160.1"/>
    </source>
</evidence>
<dbReference type="Pfam" id="PF02588">
    <property type="entry name" value="YitT_membrane"/>
    <property type="match status" value="1"/>
</dbReference>
<dbReference type="Pfam" id="PF10035">
    <property type="entry name" value="DUF2179"/>
    <property type="match status" value="1"/>
</dbReference>
<evidence type="ECO:0000256" key="2">
    <source>
        <dbReference type="ARBA" id="ARBA00022475"/>
    </source>
</evidence>
<dbReference type="PIRSF" id="PIRSF006483">
    <property type="entry name" value="Membrane_protein_YitT"/>
    <property type="match status" value="1"/>
</dbReference>
<dbReference type="EMBL" id="CU466930">
    <property type="protein sequence ID" value="CAO81160.1"/>
    <property type="molecule type" value="Genomic_DNA"/>
</dbReference>
<dbReference type="Proteomes" id="UP000002019">
    <property type="component" value="Chromosome"/>
</dbReference>
<dbReference type="AlphaFoldDB" id="B0VIL9"/>
<dbReference type="Gene3D" id="3.30.70.120">
    <property type="match status" value="1"/>
</dbReference>
<proteinExistence type="predicted"/>
<dbReference type="InterPro" id="IPR051461">
    <property type="entry name" value="UPF0750_membrane"/>
</dbReference>
<dbReference type="HOGENOM" id="CLU_063199_1_1_0"/>
<feature type="transmembrane region" description="Helical" evidence="6">
    <location>
        <begin position="177"/>
        <end position="198"/>
    </location>
</feature>
<name>B0VIL9_CLOAI</name>
<gene>
    <name evidence="8" type="ordered locus">CLOAM1304</name>
</gene>
<keyword evidence="4 6" id="KW-1133">Transmembrane helix</keyword>
<keyword evidence="2" id="KW-1003">Cell membrane</keyword>
<feature type="transmembrane region" description="Helical" evidence="6">
    <location>
        <begin position="51"/>
        <end position="79"/>
    </location>
</feature>
<dbReference type="OrthoDB" id="3180973at2"/>
<dbReference type="GO" id="GO:0005886">
    <property type="term" value="C:plasma membrane"/>
    <property type="evidence" value="ECO:0007669"/>
    <property type="project" value="UniProtKB-SubCell"/>
</dbReference>
<evidence type="ECO:0000256" key="1">
    <source>
        <dbReference type="ARBA" id="ARBA00004651"/>
    </source>
</evidence>
<evidence type="ECO:0000256" key="3">
    <source>
        <dbReference type="ARBA" id="ARBA00022692"/>
    </source>
</evidence>
<keyword evidence="9" id="KW-1185">Reference proteome</keyword>
<organism evidence="8 9">
    <name type="scientific">Cloacimonas acidaminovorans (strain Evry)</name>
    <dbReference type="NCBI Taxonomy" id="459349"/>
    <lineage>
        <taxon>Bacteria</taxon>
        <taxon>Pseudomonadati</taxon>
        <taxon>Candidatus Cloacimonadota</taxon>
        <taxon>Candidatus Cloacimonadia</taxon>
        <taxon>Candidatus Cloacimonadales</taxon>
        <taxon>Candidatus Cloacimonadaceae</taxon>
        <taxon>Candidatus Cloacimonas</taxon>
    </lineage>
</organism>
<dbReference type="InterPro" id="IPR003740">
    <property type="entry name" value="YitT"/>
</dbReference>
<keyword evidence="3 6" id="KW-0812">Transmembrane</keyword>
<accession>B0VIL9</accession>
<dbReference type="eggNOG" id="COG1284">
    <property type="taxonomic scope" value="Bacteria"/>
</dbReference>
<evidence type="ECO:0000256" key="6">
    <source>
        <dbReference type="SAM" id="Phobius"/>
    </source>
</evidence>
<dbReference type="KEGG" id="caci:CLOAM1304"/>
<feature type="transmembrane region" description="Helical" evidence="6">
    <location>
        <begin position="136"/>
        <end position="157"/>
    </location>
</feature>
<evidence type="ECO:0000313" key="9">
    <source>
        <dbReference type="Proteomes" id="UP000002019"/>
    </source>
</evidence>
<dbReference type="InterPro" id="IPR019264">
    <property type="entry name" value="DUF2179"/>
</dbReference>
<reference evidence="8 9" key="1">
    <citation type="journal article" date="2008" name="J. Bacteriol.">
        <title>'Candidatus Cloacamonas acidaminovorans': genome sequence reconstruction provides a first glimpse of a new bacterial division.</title>
        <authorList>
            <person name="Pelletier E."/>
            <person name="Kreimeyer A."/>
            <person name="Bocs S."/>
            <person name="Rouy Z."/>
            <person name="Gyapay G."/>
            <person name="Chouari R."/>
            <person name="Riviere D."/>
            <person name="Ganesan A."/>
            <person name="Daegelen P."/>
            <person name="Sghir A."/>
            <person name="Cohen G.N."/>
            <person name="Medigue C."/>
            <person name="Weissenbach J."/>
            <person name="Le Paslier D."/>
        </authorList>
    </citation>
    <scope>NUCLEOTIDE SEQUENCE [LARGE SCALE GENOMIC DNA]</scope>
    <source>
        <strain evidence="9">Evry</strain>
    </source>
</reference>
<evidence type="ECO:0000259" key="7">
    <source>
        <dbReference type="Pfam" id="PF10035"/>
    </source>
</evidence>